<evidence type="ECO:0000256" key="7">
    <source>
        <dbReference type="ARBA" id="ARBA00023215"/>
    </source>
</evidence>
<keyword evidence="4" id="KW-0483">Metalloprotease inhibitor</keyword>
<evidence type="ECO:0000256" key="6">
    <source>
        <dbReference type="ARBA" id="ARBA00023157"/>
    </source>
</evidence>
<comment type="subcellular location">
    <subcellularLocation>
        <location evidence="1">Secreted</location>
    </subcellularLocation>
</comment>
<evidence type="ECO:0000256" key="1">
    <source>
        <dbReference type="ARBA" id="ARBA00004613"/>
    </source>
</evidence>
<gene>
    <name evidence="8" type="ORF">OFUS_LOCUS647</name>
</gene>
<name>A0A8J1U930_OWEFU</name>
<keyword evidence="9" id="KW-1185">Reference proteome</keyword>
<dbReference type="EMBL" id="CAIIXF020000001">
    <property type="protein sequence ID" value="CAH1772989.1"/>
    <property type="molecule type" value="Genomic_DNA"/>
</dbReference>
<dbReference type="GO" id="GO:0008191">
    <property type="term" value="F:metalloendopeptidase inhibitor activity"/>
    <property type="evidence" value="ECO:0007669"/>
    <property type="project" value="InterPro"/>
</dbReference>
<dbReference type="InterPro" id="IPR001134">
    <property type="entry name" value="Netrin_domain"/>
</dbReference>
<evidence type="ECO:0000256" key="2">
    <source>
        <dbReference type="ARBA" id="ARBA00011027"/>
    </source>
</evidence>
<dbReference type="Proteomes" id="UP000749559">
    <property type="component" value="Unassembled WGS sequence"/>
</dbReference>
<dbReference type="GO" id="GO:0002020">
    <property type="term" value="F:protease binding"/>
    <property type="evidence" value="ECO:0007669"/>
    <property type="project" value="TreeGrafter"/>
</dbReference>
<comment type="caution">
    <text evidence="8">The sequence shown here is derived from an EMBL/GenBank/DDBJ whole genome shotgun (WGS) entry which is preliminary data.</text>
</comment>
<dbReference type="GO" id="GO:0051045">
    <property type="term" value="P:negative regulation of membrane protein ectodomain proteolysis"/>
    <property type="evidence" value="ECO:0007669"/>
    <property type="project" value="TreeGrafter"/>
</dbReference>
<reference evidence="8" key="1">
    <citation type="submission" date="2022-03" db="EMBL/GenBank/DDBJ databases">
        <authorList>
            <person name="Martin C."/>
        </authorList>
    </citation>
    <scope>NUCLEOTIDE SEQUENCE</scope>
</reference>
<dbReference type="Gene3D" id="2.40.50.120">
    <property type="match status" value="1"/>
</dbReference>
<dbReference type="SUPFAM" id="SSF50242">
    <property type="entry name" value="TIMP-like"/>
    <property type="match status" value="1"/>
</dbReference>
<comment type="similarity">
    <text evidence="2">Belongs to the protease inhibitor I35 (TIMP) family.</text>
</comment>
<dbReference type="GO" id="GO:0005615">
    <property type="term" value="C:extracellular space"/>
    <property type="evidence" value="ECO:0007669"/>
    <property type="project" value="TreeGrafter"/>
</dbReference>
<accession>A0A8J1U930</accession>
<evidence type="ECO:0000313" key="8">
    <source>
        <dbReference type="EMBL" id="CAH1772989.1"/>
    </source>
</evidence>
<dbReference type="GO" id="GO:0031012">
    <property type="term" value="C:extracellular matrix"/>
    <property type="evidence" value="ECO:0007669"/>
    <property type="project" value="TreeGrafter"/>
</dbReference>
<evidence type="ECO:0000256" key="3">
    <source>
        <dbReference type="ARBA" id="ARBA00022525"/>
    </source>
</evidence>
<dbReference type="Pfam" id="PF00965">
    <property type="entry name" value="TIMP"/>
    <property type="match status" value="1"/>
</dbReference>
<organism evidence="8 9">
    <name type="scientific">Owenia fusiformis</name>
    <name type="common">Polychaete worm</name>
    <dbReference type="NCBI Taxonomy" id="6347"/>
    <lineage>
        <taxon>Eukaryota</taxon>
        <taxon>Metazoa</taxon>
        <taxon>Spiralia</taxon>
        <taxon>Lophotrochozoa</taxon>
        <taxon>Annelida</taxon>
        <taxon>Polychaeta</taxon>
        <taxon>Sedentaria</taxon>
        <taxon>Canalipalpata</taxon>
        <taxon>Sabellida</taxon>
        <taxon>Oweniida</taxon>
        <taxon>Oweniidae</taxon>
        <taxon>Owenia</taxon>
    </lineage>
</organism>
<protein>
    <submittedName>
        <fullName evidence="8">Uncharacterized protein</fullName>
    </submittedName>
</protein>
<dbReference type="PROSITE" id="PS50189">
    <property type="entry name" value="NTR"/>
    <property type="match status" value="1"/>
</dbReference>
<dbReference type="SMART" id="SM00206">
    <property type="entry name" value="NTR"/>
    <property type="match status" value="1"/>
</dbReference>
<keyword evidence="6" id="KW-1015">Disulfide bond</keyword>
<dbReference type="OrthoDB" id="9987243at2759"/>
<dbReference type="InterPro" id="IPR027465">
    <property type="entry name" value="TIMP_C"/>
</dbReference>
<sequence length="204" mass="22741">MLLLLASVLCLVGFSGACSCYPRHPQWQYCAAGYVVVGTTTDFYFPGYNPDNPNEGEKVFTLEIENQYKGPQFPNKQNFTTAPHEALCGTHLINNTKYLLTGRVNVDGSATVYLCDWHSPWSNLTPEQQRGIEEGIYQNNCGCDVCTVGGGSPCGERSCPYDYTIGRCFYLHSYCKEQCLPNDAESCQCNWDSNEAFDRCISTP</sequence>
<keyword evidence="5" id="KW-0646">Protease inhibitor</keyword>
<evidence type="ECO:0000313" key="9">
    <source>
        <dbReference type="Proteomes" id="UP000749559"/>
    </source>
</evidence>
<proteinExistence type="inferred from homology"/>
<dbReference type="InterPro" id="IPR001820">
    <property type="entry name" value="TIMP"/>
</dbReference>
<dbReference type="PANTHER" id="PTHR11844">
    <property type="entry name" value="METALLOPROTEASE INHIBITOR"/>
    <property type="match status" value="1"/>
</dbReference>
<evidence type="ECO:0000256" key="4">
    <source>
        <dbReference type="ARBA" id="ARBA00022608"/>
    </source>
</evidence>
<dbReference type="InterPro" id="IPR008993">
    <property type="entry name" value="TIMP-like_OB-fold"/>
</dbReference>
<keyword evidence="7" id="KW-0481">Metalloenzyme inhibitor</keyword>
<dbReference type="AlphaFoldDB" id="A0A8J1U930"/>
<dbReference type="PANTHER" id="PTHR11844:SF33">
    <property type="entry name" value="TISSUE INHIBITOR OF METALLOPROTEINASE"/>
    <property type="match status" value="1"/>
</dbReference>
<evidence type="ECO:0000256" key="5">
    <source>
        <dbReference type="ARBA" id="ARBA00022690"/>
    </source>
</evidence>
<dbReference type="Gene3D" id="3.90.370.10">
    <property type="entry name" value="Tissue inhibitor of metalloproteinase-1. Chain B, domain 1"/>
    <property type="match status" value="1"/>
</dbReference>
<keyword evidence="3" id="KW-0964">Secreted</keyword>